<evidence type="ECO:0000256" key="1">
    <source>
        <dbReference type="SAM" id="MobiDB-lite"/>
    </source>
</evidence>
<dbReference type="InterPro" id="IPR021145">
    <property type="entry name" value="Portal_protein_SPP1_Gp6-like"/>
</dbReference>
<reference evidence="2" key="1">
    <citation type="journal article" date="2021" name="Proc. Natl. Acad. Sci. U.S.A.">
        <title>A Catalog of Tens of Thousands of Viruses from Human Metagenomes Reveals Hidden Associations with Chronic Diseases.</title>
        <authorList>
            <person name="Tisza M.J."/>
            <person name="Buck C.B."/>
        </authorList>
    </citation>
    <scope>NUCLEOTIDE SEQUENCE</scope>
    <source>
        <strain evidence="2">Ct7EW56</strain>
    </source>
</reference>
<feature type="compositionally biased region" description="Polar residues" evidence="1">
    <location>
        <begin position="482"/>
        <end position="491"/>
    </location>
</feature>
<dbReference type="Pfam" id="PF05133">
    <property type="entry name" value="SPP1_portal"/>
    <property type="match status" value="1"/>
</dbReference>
<feature type="region of interest" description="Disordered" evidence="1">
    <location>
        <begin position="482"/>
        <end position="525"/>
    </location>
</feature>
<proteinExistence type="predicted"/>
<feature type="compositionally biased region" description="Polar residues" evidence="1">
    <location>
        <begin position="501"/>
        <end position="516"/>
    </location>
</feature>
<sequence length="525" mass="59530">MQTIGRINITTDVPYIDETNVVDVLRKAYIQHTVNANRIEYLLRYDAGEQPLKRIKTVRSDIDCQCVDNVANEITEFWNSYMFGTPINYVQTANNDDEEISEAVKELNRQLVLAGISSKTTEIGGYVTIGAVDYVYIDINEQYKPGKSFISYNVLDPTTSFVVKSSHYPDKRPMMGVTYRHDMETGNNYFTCITDDKRYEIINLHKIINGDVKQDEVWKHAERSGEKNPYGIINIVEWYRSHDRMGVWERQISEMDNLNLLISDFTNDVDQNTQAIWHGNDIEFPSEKIKLEDGTEKEVTKKPESGEWVLTYTSKDGSKPSISPLAVNYDYPGMLNNILYRRQLILQKCNVPQRNDNSGGSTGVAMSDATGWSQAETAASKQQMIIDSIKMQEAEVILAVIDKSPDIPQDSPLRKLTLADIEPSIKRQKTYEMSTKVNSIATLLSHGFSLEDSLNGVPFFDDNNEVCTRSGDMVRRYQESIVNKSTSTQSEGGEGEKSPNADRTMQDLSDQISNSPMIDKTRTDK</sequence>
<evidence type="ECO:0000313" key="2">
    <source>
        <dbReference type="EMBL" id="DAD72624.1"/>
    </source>
</evidence>
<dbReference type="EMBL" id="BK015904">
    <property type="protein sequence ID" value="DAD72624.1"/>
    <property type="molecule type" value="Genomic_DNA"/>
</dbReference>
<name>A0A8S5LRX6_9CAUD</name>
<accession>A0A8S5LRX6</accession>
<organism evidence="2">
    <name type="scientific">Siphoviridae sp. ct7EW56</name>
    <dbReference type="NCBI Taxonomy" id="2827562"/>
    <lineage>
        <taxon>Viruses</taxon>
        <taxon>Duplodnaviria</taxon>
        <taxon>Heunggongvirae</taxon>
        <taxon>Uroviricota</taxon>
        <taxon>Caudoviricetes</taxon>
    </lineage>
</organism>
<protein>
    <submittedName>
        <fullName evidence="2">Portal</fullName>
    </submittedName>
</protein>